<keyword evidence="4" id="KW-0119">Carbohydrate metabolism</keyword>
<dbReference type="GO" id="GO:0009986">
    <property type="term" value="C:cell surface"/>
    <property type="evidence" value="ECO:0007669"/>
    <property type="project" value="TreeGrafter"/>
</dbReference>
<feature type="signal peptide" evidence="8">
    <location>
        <begin position="1"/>
        <end position="21"/>
    </location>
</feature>
<dbReference type="InterPro" id="IPR050386">
    <property type="entry name" value="Glycosyl_hydrolase_5"/>
</dbReference>
<evidence type="ECO:0000256" key="8">
    <source>
        <dbReference type="SAM" id="SignalP"/>
    </source>
</evidence>
<dbReference type="Pfam" id="PF13004">
    <property type="entry name" value="BACON"/>
    <property type="match status" value="1"/>
</dbReference>
<dbReference type="PROSITE" id="PS51257">
    <property type="entry name" value="PROKAR_LIPOPROTEIN"/>
    <property type="match status" value="1"/>
</dbReference>
<keyword evidence="5 7" id="KW-0326">Glycosidase</keyword>
<feature type="domain" description="Glycoside hydrolase family 5" evidence="9">
    <location>
        <begin position="155"/>
        <end position="464"/>
    </location>
</feature>
<accession>A0A444VSI0</accession>
<evidence type="ECO:0000259" key="10">
    <source>
        <dbReference type="Pfam" id="PF13004"/>
    </source>
</evidence>
<dbReference type="OrthoDB" id="9800955at2"/>
<evidence type="ECO:0000256" key="6">
    <source>
        <dbReference type="ARBA" id="ARBA00023326"/>
    </source>
</evidence>
<dbReference type="Gene3D" id="3.20.20.80">
    <property type="entry name" value="Glycosidases"/>
    <property type="match status" value="1"/>
</dbReference>
<keyword evidence="2 7" id="KW-0378">Hydrolase</keyword>
<protein>
    <submittedName>
        <fullName evidence="11">Endoglucanase</fullName>
    </submittedName>
</protein>
<evidence type="ECO:0000256" key="4">
    <source>
        <dbReference type="ARBA" id="ARBA00023277"/>
    </source>
</evidence>
<evidence type="ECO:0000256" key="5">
    <source>
        <dbReference type="ARBA" id="ARBA00023295"/>
    </source>
</evidence>
<dbReference type="Proteomes" id="UP000290433">
    <property type="component" value="Unassembled WGS sequence"/>
</dbReference>
<evidence type="ECO:0000256" key="1">
    <source>
        <dbReference type="ARBA" id="ARBA00005641"/>
    </source>
</evidence>
<dbReference type="Pfam" id="PF00150">
    <property type="entry name" value="Cellulase"/>
    <property type="match status" value="1"/>
</dbReference>
<keyword evidence="6" id="KW-0624">Polysaccharide degradation</keyword>
<feature type="domain" description="BACON" evidence="10">
    <location>
        <begin position="59"/>
        <end position="116"/>
    </location>
</feature>
<gene>
    <name evidence="11" type="ORF">NU08_4388</name>
</gene>
<keyword evidence="8" id="KW-0732">Signal</keyword>
<evidence type="ECO:0000256" key="7">
    <source>
        <dbReference type="RuleBase" id="RU361153"/>
    </source>
</evidence>
<evidence type="ECO:0000313" key="11">
    <source>
        <dbReference type="EMBL" id="RYJ36571.1"/>
    </source>
</evidence>
<evidence type="ECO:0000256" key="3">
    <source>
        <dbReference type="ARBA" id="ARBA00023001"/>
    </source>
</evidence>
<comment type="similarity">
    <text evidence="1 7">Belongs to the glycosyl hydrolase 5 (cellulase A) family.</text>
</comment>
<dbReference type="InterPro" id="IPR017853">
    <property type="entry name" value="GH"/>
</dbReference>
<reference evidence="11 12" key="1">
    <citation type="submission" date="2014-12" db="EMBL/GenBank/DDBJ databases">
        <title>Genome sequence of Flavobacterium anhuiense RCM74.</title>
        <authorList>
            <person name="Kim J.F."/>
            <person name="Song J.Y."/>
            <person name="Kwak M.-J."/>
            <person name="Lee S.-W."/>
        </authorList>
    </citation>
    <scope>NUCLEOTIDE SEQUENCE [LARGE SCALE GENOMIC DNA]</scope>
    <source>
        <strain evidence="11 12">RCM74</strain>
    </source>
</reference>
<dbReference type="SUPFAM" id="SSF51445">
    <property type="entry name" value="(Trans)glycosidases"/>
    <property type="match status" value="1"/>
</dbReference>
<keyword evidence="3" id="KW-0136">Cellulose degradation</keyword>
<dbReference type="PANTHER" id="PTHR31297:SF41">
    <property type="entry name" value="ENDOGLUCANASE, PUTATIVE (AFU_ORTHOLOGUE AFUA_5G01830)-RELATED"/>
    <property type="match status" value="1"/>
</dbReference>
<dbReference type="GO" id="GO:0008422">
    <property type="term" value="F:beta-glucosidase activity"/>
    <property type="evidence" value="ECO:0007669"/>
    <property type="project" value="TreeGrafter"/>
</dbReference>
<evidence type="ECO:0000256" key="2">
    <source>
        <dbReference type="ARBA" id="ARBA00022801"/>
    </source>
</evidence>
<dbReference type="GO" id="GO:0005576">
    <property type="term" value="C:extracellular region"/>
    <property type="evidence" value="ECO:0007669"/>
    <property type="project" value="TreeGrafter"/>
</dbReference>
<feature type="chain" id="PRO_5019214213" evidence="8">
    <location>
        <begin position="22"/>
        <end position="487"/>
    </location>
</feature>
<evidence type="ECO:0000259" key="9">
    <source>
        <dbReference type="Pfam" id="PF00150"/>
    </source>
</evidence>
<name>A0A444VSI0_9FLAO</name>
<dbReference type="PANTHER" id="PTHR31297">
    <property type="entry name" value="GLUCAN ENDO-1,6-BETA-GLUCOSIDASE B"/>
    <property type="match status" value="1"/>
</dbReference>
<dbReference type="Gene3D" id="2.60.40.10">
    <property type="entry name" value="Immunoglobulins"/>
    <property type="match status" value="1"/>
</dbReference>
<dbReference type="EMBL" id="JUIV01000028">
    <property type="protein sequence ID" value="RYJ36571.1"/>
    <property type="molecule type" value="Genomic_DNA"/>
</dbReference>
<dbReference type="InterPro" id="IPR024361">
    <property type="entry name" value="BACON"/>
</dbReference>
<dbReference type="InterPro" id="IPR001547">
    <property type="entry name" value="Glyco_hydro_5"/>
</dbReference>
<dbReference type="GO" id="GO:0030245">
    <property type="term" value="P:cellulose catabolic process"/>
    <property type="evidence" value="ECO:0007669"/>
    <property type="project" value="UniProtKB-KW"/>
</dbReference>
<evidence type="ECO:0000313" key="12">
    <source>
        <dbReference type="Proteomes" id="UP000290433"/>
    </source>
</evidence>
<sequence length="487" mass="54361">MKHKFLYQMLLLFMISASSFSCSKNADEEPFLTVSSESVSFMPEGGTSEPITIEANSKWTITNSASSWLQLSKLSGAQGTDKTTFTASANNSGVSRSAVLTVTADNGQARRITVTQTANLYPSYNISPKAPDAAGMSSTASELASKMTLGINIGNTMEALGGETAWGNEKITEEYIKFLKNSGFTAVRIPCSWVNGYLSDASKMKIDQAWLNRVKEVIQYCVNNDMYVMLNIHWDGGWLDENISLAKKEVTNAKQKALWEQIATTMREFDEHLIFAGSNEPPADDAQEMEILNSYHETFIKAVRETGGKNSYRTLVVQGPSTNAGLSYELMNKIPYDAVPNRLMVEVHEYTPSQFCFLDEDVSWGKMVFYWGTGNHSTLEPDRNPTYGEEDAILESFRKLKEKFVSKGIPVVLGEYAAMRRTINGKHQPKDIALHNKSVDYWTTFVTRQCKINGVVPFYWEVGNVIDRKNNAIRDQAMVTALKEGIK</sequence>
<comment type="caution">
    <text evidence="11">The sequence shown here is derived from an EMBL/GenBank/DDBJ whole genome shotgun (WGS) entry which is preliminary data.</text>
</comment>
<dbReference type="CDD" id="cd14948">
    <property type="entry name" value="BACON"/>
    <property type="match status" value="1"/>
</dbReference>
<organism evidence="11 12">
    <name type="scientific">Flavobacterium anhuiense</name>
    <dbReference type="NCBI Taxonomy" id="459526"/>
    <lineage>
        <taxon>Bacteria</taxon>
        <taxon>Pseudomonadati</taxon>
        <taxon>Bacteroidota</taxon>
        <taxon>Flavobacteriia</taxon>
        <taxon>Flavobacteriales</taxon>
        <taxon>Flavobacteriaceae</taxon>
        <taxon>Flavobacterium</taxon>
    </lineage>
</organism>
<dbReference type="AlphaFoldDB" id="A0A444VSI0"/>
<dbReference type="InterPro" id="IPR013783">
    <property type="entry name" value="Ig-like_fold"/>
</dbReference>
<proteinExistence type="inferred from homology"/>
<dbReference type="RefSeq" id="WP_129749022.1">
    <property type="nucleotide sequence ID" value="NZ_JUIV01000028.1"/>
</dbReference>